<keyword evidence="3 10" id="KW-0812">Transmembrane</keyword>
<evidence type="ECO:0000256" key="2">
    <source>
        <dbReference type="ARBA" id="ARBA00022475"/>
    </source>
</evidence>
<sequence length="170" mass="18757">MVSVVHKEHLQLKRLLIVFCGGFLGTLVRYLLSHTIQGILGTGWPYDILLINITGAFVLAFLSTLADATVYVTPERRLFLNVGFLGAYTTFSSLALGDVNLFANQKIWLALLYLAGSLLGGVLAALTGQFWGYKIVQRVRARQSIGVQDQDELLGVHASTQALRDEEQLY</sequence>
<dbReference type="HAMAP" id="MF_00454">
    <property type="entry name" value="FluC"/>
    <property type="match status" value="1"/>
</dbReference>
<evidence type="ECO:0000256" key="7">
    <source>
        <dbReference type="ARBA" id="ARBA00035120"/>
    </source>
</evidence>
<comment type="caution">
    <text evidence="11">The sequence shown here is derived from an EMBL/GenBank/DDBJ whole genome shotgun (WGS) entry which is preliminary data.</text>
</comment>
<comment type="activity regulation">
    <text evidence="10">Na(+) is not transported, but it plays an essential structural role and its presence is essential for fluoride channel function.</text>
</comment>
<dbReference type="GO" id="GO:0005886">
    <property type="term" value="C:plasma membrane"/>
    <property type="evidence" value="ECO:0007669"/>
    <property type="project" value="UniProtKB-SubCell"/>
</dbReference>
<keyword evidence="6 10" id="KW-0407">Ion channel</keyword>
<gene>
    <name evidence="10" type="primary">fluC</name>
    <name evidence="10" type="synonym">crcB</name>
    <name evidence="11" type="ORF">KDI_23790</name>
</gene>
<keyword evidence="5 10" id="KW-0472">Membrane</keyword>
<keyword evidence="2 10" id="KW-1003">Cell membrane</keyword>
<evidence type="ECO:0000256" key="10">
    <source>
        <dbReference type="HAMAP-Rule" id="MF_00454"/>
    </source>
</evidence>
<dbReference type="Pfam" id="PF02537">
    <property type="entry name" value="CRCB"/>
    <property type="match status" value="1"/>
</dbReference>
<protein>
    <recommendedName>
        <fullName evidence="10">Fluoride-specific ion channel FluC</fullName>
    </recommendedName>
</protein>
<comment type="similarity">
    <text evidence="7 10">Belongs to the fluoride channel Fluc/FEX (TC 1.A.43) family.</text>
</comment>
<reference evidence="11 12" key="1">
    <citation type="submission" date="2019-01" db="EMBL/GenBank/DDBJ databases">
        <title>Draft genome sequence of Dictyobacter sp. Uno17.</title>
        <authorList>
            <person name="Wang C.M."/>
            <person name="Zheng Y."/>
            <person name="Sakai Y."/>
            <person name="Abe K."/>
            <person name="Yokota A."/>
            <person name="Yabe S."/>
        </authorList>
    </citation>
    <scope>NUCLEOTIDE SEQUENCE [LARGE SCALE GENOMIC DNA]</scope>
    <source>
        <strain evidence="11 12">Uno17</strain>
    </source>
</reference>
<dbReference type="GO" id="GO:0140114">
    <property type="term" value="P:cellular detoxification of fluoride"/>
    <property type="evidence" value="ECO:0007669"/>
    <property type="project" value="UniProtKB-UniRule"/>
</dbReference>
<evidence type="ECO:0000256" key="4">
    <source>
        <dbReference type="ARBA" id="ARBA00022989"/>
    </source>
</evidence>
<comment type="function">
    <text evidence="9 10">Fluoride-specific ion channel. Important for reducing fluoride concentration in the cell, thus reducing its toxicity.</text>
</comment>
<dbReference type="PANTHER" id="PTHR28259">
    <property type="entry name" value="FLUORIDE EXPORT PROTEIN 1-RELATED"/>
    <property type="match status" value="1"/>
</dbReference>
<evidence type="ECO:0000256" key="5">
    <source>
        <dbReference type="ARBA" id="ARBA00023136"/>
    </source>
</evidence>
<dbReference type="EMBL" id="BIXY01000031">
    <property type="protein sequence ID" value="GCF08815.1"/>
    <property type="molecule type" value="Genomic_DNA"/>
</dbReference>
<feature type="binding site" evidence="10">
    <location>
        <position position="89"/>
    </location>
    <ligand>
        <name>Na(+)</name>
        <dbReference type="ChEBI" id="CHEBI:29101"/>
        <note>structural</note>
    </ligand>
</feature>
<dbReference type="AlphaFoldDB" id="A0A5A5TC86"/>
<keyword evidence="4 10" id="KW-1133">Transmembrane helix</keyword>
<feature type="transmembrane region" description="Helical" evidence="10">
    <location>
        <begin position="12"/>
        <end position="32"/>
    </location>
</feature>
<dbReference type="GO" id="GO:0046872">
    <property type="term" value="F:metal ion binding"/>
    <property type="evidence" value="ECO:0007669"/>
    <property type="project" value="UniProtKB-KW"/>
</dbReference>
<keyword evidence="10" id="KW-0813">Transport</keyword>
<organism evidence="11 12">
    <name type="scientific">Dictyobacter arantiisoli</name>
    <dbReference type="NCBI Taxonomy" id="2014874"/>
    <lineage>
        <taxon>Bacteria</taxon>
        <taxon>Bacillati</taxon>
        <taxon>Chloroflexota</taxon>
        <taxon>Ktedonobacteria</taxon>
        <taxon>Ktedonobacterales</taxon>
        <taxon>Dictyobacteraceae</taxon>
        <taxon>Dictyobacter</taxon>
    </lineage>
</organism>
<dbReference type="OrthoDB" id="9815830at2"/>
<accession>A0A5A5TC86</accession>
<keyword evidence="10" id="KW-0915">Sodium</keyword>
<comment type="catalytic activity">
    <reaction evidence="8">
        <text>fluoride(in) = fluoride(out)</text>
        <dbReference type="Rhea" id="RHEA:76159"/>
        <dbReference type="ChEBI" id="CHEBI:17051"/>
    </reaction>
    <physiologicalReaction direction="left-to-right" evidence="8">
        <dbReference type="Rhea" id="RHEA:76160"/>
    </physiologicalReaction>
</comment>
<feature type="transmembrane region" description="Helical" evidence="10">
    <location>
        <begin position="78"/>
        <end position="96"/>
    </location>
</feature>
<evidence type="ECO:0000256" key="3">
    <source>
        <dbReference type="ARBA" id="ARBA00022692"/>
    </source>
</evidence>
<dbReference type="PANTHER" id="PTHR28259:SF1">
    <property type="entry name" value="FLUORIDE EXPORT PROTEIN 1-RELATED"/>
    <property type="match status" value="1"/>
</dbReference>
<evidence type="ECO:0000313" key="11">
    <source>
        <dbReference type="EMBL" id="GCF08815.1"/>
    </source>
</evidence>
<comment type="subcellular location">
    <subcellularLocation>
        <location evidence="1 10">Cell membrane</location>
        <topology evidence="1 10">Multi-pass membrane protein</topology>
    </subcellularLocation>
</comment>
<proteinExistence type="inferred from homology"/>
<keyword evidence="12" id="KW-1185">Reference proteome</keyword>
<evidence type="ECO:0000256" key="9">
    <source>
        <dbReference type="ARBA" id="ARBA00049940"/>
    </source>
</evidence>
<dbReference type="InterPro" id="IPR003691">
    <property type="entry name" value="FluC"/>
</dbReference>
<keyword evidence="10" id="KW-0479">Metal-binding</keyword>
<evidence type="ECO:0000256" key="8">
    <source>
        <dbReference type="ARBA" id="ARBA00035585"/>
    </source>
</evidence>
<evidence type="ECO:0000256" key="6">
    <source>
        <dbReference type="ARBA" id="ARBA00023303"/>
    </source>
</evidence>
<feature type="binding site" evidence="10">
    <location>
        <position position="86"/>
    </location>
    <ligand>
        <name>Na(+)</name>
        <dbReference type="ChEBI" id="CHEBI:29101"/>
        <note>structural</note>
    </ligand>
</feature>
<evidence type="ECO:0000256" key="1">
    <source>
        <dbReference type="ARBA" id="ARBA00004651"/>
    </source>
</evidence>
<evidence type="ECO:0000313" key="12">
    <source>
        <dbReference type="Proteomes" id="UP000322530"/>
    </source>
</evidence>
<dbReference type="GO" id="GO:0062054">
    <property type="term" value="F:fluoride channel activity"/>
    <property type="evidence" value="ECO:0007669"/>
    <property type="project" value="UniProtKB-UniRule"/>
</dbReference>
<name>A0A5A5TC86_9CHLR</name>
<feature type="transmembrane region" description="Helical" evidence="10">
    <location>
        <begin position="44"/>
        <end position="66"/>
    </location>
</feature>
<feature type="transmembrane region" description="Helical" evidence="10">
    <location>
        <begin position="108"/>
        <end position="133"/>
    </location>
</feature>
<dbReference type="Proteomes" id="UP000322530">
    <property type="component" value="Unassembled WGS sequence"/>
</dbReference>
<keyword evidence="10" id="KW-0406">Ion transport</keyword>